<dbReference type="OrthoDB" id="9939968at2"/>
<dbReference type="RefSeq" id="WP_091547685.1">
    <property type="nucleotide sequence ID" value="NZ_FMUS01000055.1"/>
</dbReference>
<accession>A0A1G5LFH2</accession>
<organism evidence="2 3">
    <name type="scientific">Alkaliphilus peptidifermentans DSM 18978</name>
    <dbReference type="NCBI Taxonomy" id="1120976"/>
    <lineage>
        <taxon>Bacteria</taxon>
        <taxon>Bacillati</taxon>
        <taxon>Bacillota</taxon>
        <taxon>Clostridia</taxon>
        <taxon>Peptostreptococcales</taxon>
        <taxon>Natronincolaceae</taxon>
        <taxon>Alkaliphilus</taxon>
    </lineage>
</organism>
<dbReference type="EMBL" id="FMUS01000055">
    <property type="protein sequence ID" value="SCZ11000.1"/>
    <property type="molecule type" value="Genomic_DNA"/>
</dbReference>
<reference evidence="2 3" key="1">
    <citation type="submission" date="2016-10" db="EMBL/GenBank/DDBJ databases">
        <authorList>
            <person name="de Groot N.N."/>
        </authorList>
    </citation>
    <scope>NUCLEOTIDE SEQUENCE [LARGE SCALE GENOMIC DNA]</scope>
    <source>
        <strain evidence="2 3">DSM 18978</strain>
    </source>
</reference>
<proteinExistence type="predicted"/>
<keyword evidence="3" id="KW-1185">Reference proteome</keyword>
<evidence type="ECO:0000313" key="2">
    <source>
        <dbReference type="EMBL" id="SCZ11000.1"/>
    </source>
</evidence>
<sequence>MENFLAVLAALMPIVTIILTVILKEKFTDKVYSNCKPYNKYRGNWVLNTLTWLVYNILVFEIGILVHFGILLLILNMKFYFDSLLMIFTAMIIVESLLLAFYLYKTSKNKLIANNLESFKKARNLLLTINFPMSAMFTIGILYVIGFYLDKSISIGLFFIVSSITLTIIGMSYSKNFYIRYLPKFKFIVILTDGTSIECDEITEIKDKLIIEKNISTNSCKKQQFIEKSLTDIKWIEAEVELAEI</sequence>
<keyword evidence="1" id="KW-1133">Transmembrane helix</keyword>
<feature type="transmembrane region" description="Helical" evidence="1">
    <location>
        <begin position="155"/>
        <end position="174"/>
    </location>
</feature>
<evidence type="ECO:0000256" key="1">
    <source>
        <dbReference type="SAM" id="Phobius"/>
    </source>
</evidence>
<gene>
    <name evidence="2" type="ORF">SAMN03080606_04329</name>
</gene>
<dbReference type="AlphaFoldDB" id="A0A1G5LFH2"/>
<feature type="transmembrane region" description="Helical" evidence="1">
    <location>
        <begin position="125"/>
        <end position="149"/>
    </location>
</feature>
<dbReference type="Proteomes" id="UP000198636">
    <property type="component" value="Unassembled WGS sequence"/>
</dbReference>
<evidence type="ECO:0000313" key="3">
    <source>
        <dbReference type="Proteomes" id="UP000198636"/>
    </source>
</evidence>
<keyword evidence="1" id="KW-0812">Transmembrane</keyword>
<keyword evidence="1" id="KW-0472">Membrane</keyword>
<dbReference type="STRING" id="1120976.SAMN03080606_04329"/>
<name>A0A1G5LFH2_9FIRM</name>
<feature type="transmembrane region" description="Helical" evidence="1">
    <location>
        <begin position="45"/>
        <end position="74"/>
    </location>
</feature>
<feature type="transmembrane region" description="Helical" evidence="1">
    <location>
        <begin position="6"/>
        <end position="24"/>
    </location>
</feature>
<protein>
    <submittedName>
        <fullName evidence="2">Uncharacterized protein</fullName>
    </submittedName>
</protein>
<feature type="transmembrane region" description="Helical" evidence="1">
    <location>
        <begin position="80"/>
        <end position="104"/>
    </location>
</feature>